<name>A0ABW1CMZ8_9ACTN</name>
<evidence type="ECO:0000313" key="2">
    <source>
        <dbReference type="Proteomes" id="UP001596058"/>
    </source>
</evidence>
<accession>A0ABW1CMZ8</accession>
<reference evidence="2" key="1">
    <citation type="journal article" date="2019" name="Int. J. Syst. Evol. Microbiol.">
        <title>The Global Catalogue of Microorganisms (GCM) 10K type strain sequencing project: providing services to taxonomists for standard genome sequencing and annotation.</title>
        <authorList>
            <consortium name="The Broad Institute Genomics Platform"/>
            <consortium name="The Broad Institute Genome Sequencing Center for Infectious Disease"/>
            <person name="Wu L."/>
            <person name="Ma J."/>
        </authorList>
    </citation>
    <scope>NUCLEOTIDE SEQUENCE [LARGE SCALE GENOMIC DNA]</scope>
    <source>
        <strain evidence="2">CCUG 53903</strain>
    </source>
</reference>
<comment type="caution">
    <text evidence="1">The sequence shown here is derived from an EMBL/GenBank/DDBJ whole genome shotgun (WGS) entry which is preliminary data.</text>
</comment>
<gene>
    <name evidence="1" type="ORF">ACFPZ3_19945</name>
</gene>
<evidence type="ECO:0000313" key="1">
    <source>
        <dbReference type="EMBL" id="MFC5826146.1"/>
    </source>
</evidence>
<dbReference type="Proteomes" id="UP001596058">
    <property type="component" value="Unassembled WGS sequence"/>
</dbReference>
<protein>
    <submittedName>
        <fullName evidence="1">Uncharacterized protein</fullName>
    </submittedName>
</protein>
<dbReference type="RefSeq" id="WP_379515651.1">
    <property type="nucleotide sequence ID" value="NZ_JBHSPA010000023.1"/>
</dbReference>
<proteinExistence type="predicted"/>
<sequence>MTDAAAEPKKRFLVLHDYGMGGAWWWVHATSSREVLETFAEVEVIDSPQAVDQAEGWDLAEVDIDSHAMPGGLDDLRAKRDAQRALPGFGAFADRPVLYLRERWDGGDGVDPATYLMEIGSGGRRLRQVEQADDGTAIKSDPNDWQFNPPVVDLFDPELVEMEISPDEFEGAWLSARRESSW</sequence>
<keyword evidence="2" id="KW-1185">Reference proteome</keyword>
<dbReference type="EMBL" id="JBHSPA010000023">
    <property type="protein sequence ID" value="MFC5826146.1"/>
    <property type="molecule type" value="Genomic_DNA"/>
</dbReference>
<organism evidence="1 2">
    <name type="scientific">Nonomuraea insulae</name>
    <dbReference type="NCBI Taxonomy" id="1616787"/>
    <lineage>
        <taxon>Bacteria</taxon>
        <taxon>Bacillati</taxon>
        <taxon>Actinomycetota</taxon>
        <taxon>Actinomycetes</taxon>
        <taxon>Streptosporangiales</taxon>
        <taxon>Streptosporangiaceae</taxon>
        <taxon>Nonomuraea</taxon>
    </lineage>
</organism>